<proteinExistence type="predicted"/>
<protein>
    <submittedName>
        <fullName evidence="2">High-temperature-induced dauer-formation protein-domain-containing protein</fullName>
    </submittedName>
</protein>
<feature type="region of interest" description="Disordered" evidence="1">
    <location>
        <begin position="458"/>
        <end position="491"/>
    </location>
</feature>
<sequence length="1189" mass="130097">MASVLDFAKKNLGLAPDPKLHFRATALNQLHSSKHPIPVTDKSYWSTYYSVFDFASEVPTLIPISELRKAIRDRPENVENLLRVLILKLDSLIQSQSTRKILQEREWNGLGGDDGSGPQNVSNISSSLKSQIKSFSLKVPTSIYNGAVEIAGVRSNPNVPRGPIREILNCIRVLTRLIPLLMEEPMFKDSITSPGARRPLNSDSDWRKSNGRAYWVNRLFWGVESDSNKESQQPVTVRMTGSRIEPQFVIEEEEEEEDPEKLPPSSGTHPSPQPPPVQHQSDPNQIHRKPLLVTLLESVLDILFLPGLCVPVSPRGSTIARYPVWTAGIGSSQLPPDHSHSHNSAKVEVLRLLLVILSKPLYAPTHQYTTFSPSIKDIIGPINDQNPYQSTLSFPNPAMTYLCTKSSKQLLLSLLCSLLNTSLAPASTSFSSSTNALSSIAIGIGKMASGKIGFGSSPSLPSATSSQSQSSPTLSASGSRRTSLSSSGSSNLGGASAVAIPEGLSGWCATLLGTLLLPDPPQLPDANQSLLDKNPIEDGGTVKAVSVRSAIKETNGFRLYLSKLHRPSDLAFFIDHVLSVLIKPMNVTSQLLSADSVASHALTNSFLNYGCGLSETVLLLYLGLDCNPRLILLLISSKKVAQVMIALTFICLEQKDLPNPKIGLVRLCAITLQLISSYELKELSLIFNSKVELPVGIRAQYSVPGTLADFLIVSFCSIIFNTHQNATQSTGPEPHIETHLNTIYTPLVLTITNLSPFLKDLGRLSSTRLSQLFLFFSSPTFILREDGNVRLLYYILEAFNYLIQYQMPDNPHLIYSIIRIHQRFESLATFTLEEGLRAIRRKQKNQRLQNKAQEGPHHRSSSETVQRPSLRSQNTDGSDSSQVIGLSQTTEEREGSIRLSNDKGKGKMRERRKSSNSTLNFGGSGASGSGMTFNNGDVNVLEDEKSLLIDEENDEDDLSLKLITAQSVGRNGFVATESWVASWRDSLPLDTIQIMLSELKPKDVPAGSQSLNSNLREPAEEILTFLRSASLTGLLPPLTTLTSSQLSSKQQYNTRKFKVSSYLGWVTSLIWSLIFIRDSNSAGYLVGVNVQLFGVKHVPRRSSAGMVVELFKPFSKFNSNNNNVDNNNNSSGDNTYDGVGSSCSGSSINNGDVGRVNNNLNESGNFRIYNSNGNRSGSNLSLNAGDVVS</sequence>
<feature type="region of interest" description="Disordered" evidence="1">
    <location>
        <begin position="230"/>
        <end position="283"/>
    </location>
</feature>
<dbReference type="InterPro" id="IPR026705">
    <property type="entry name" value="Hid-1/Ecm30"/>
</dbReference>
<gene>
    <name evidence="2" type="ORF">PPACK8108_LOCUS3759</name>
</gene>
<feature type="compositionally biased region" description="Polar residues" evidence="1">
    <location>
        <begin position="862"/>
        <end position="889"/>
    </location>
</feature>
<dbReference type="Pfam" id="PF12722">
    <property type="entry name" value="Hid1"/>
    <property type="match status" value="2"/>
</dbReference>
<evidence type="ECO:0000313" key="2">
    <source>
        <dbReference type="EMBL" id="CAH7669183.1"/>
    </source>
</evidence>
<dbReference type="GO" id="GO:0016020">
    <property type="term" value="C:membrane"/>
    <property type="evidence" value="ECO:0007669"/>
    <property type="project" value="TreeGrafter"/>
</dbReference>
<dbReference type="PANTHER" id="PTHR21575:SF12">
    <property type="entry name" value="PROTEIN HID1"/>
    <property type="match status" value="1"/>
</dbReference>
<organism evidence="2 3">
    <name type="scientific">Phakopsora pachyrhizi</name>
    <name type="common">Asian soybean rust disease fungus</name>
    <dbReference type="NCBI Taxonomy" id="170000"/>
    <lineage>
        <taxon>Eukaryota</taxon>
        <taxon>Fungi</taxon>
        <taxon>Dikarya</taxon>
        <taxon>Basidiomycota</taxon>
        <taxon>Pucciniomycotina</taxon>
        <taxon>Pucciniomycetes</taxon>
        <taxon>Pucciniales</taxon>
        <taxon>Phakopsoraceae</taxon>
        <taxon>Phakopsora</taxon>
    </lineage>
</organism>
<dbReference type="Proteomes" id="UP001153365">
    <property type="component" value="Unassembled WGS sequence"/>
</dbReference>
<name>A0AAV0ALV3_PHAPC</name>
<evidence type="ECO:0000256" key="1">
    <source>
        <dbReference type="SAM" id="MobiDB-lite"/>
    </source>
</evidence>
<dbReference type="GO" id="GO:0005797">
    <property type="term" value="C:Golgi medial cisterna"/>
    <property type="evidence" value="ECO:0007669"/>
    <property type="project" value="TreeGrafter"/>
</dbReference>
<dbReference type="GO" id="GO:0000138">
    <property type="term" value="C:Golgi trans cisterna"/>
    <property type="evidence" value="ECO:0007669"/>
    <property type="project" value="TreeGrafter"/>
</dbReference>
<dbReference type="AlphaFoldDB" id="A0AAV0ALV3"/>
<evidence type="ECO:0000313" key="3">
    <source>
        <dbReference type="Proteomes" id="UP001153365"/>
    </source>
</evidence>
<feature type="compositionally biased region" description="Acidic residues" evidence="1">
    <location>
        <begin position="250"/>
        <end position="259"/>
    </location>
</feature>
<feature type="compositionally biased region" description="Basic and acidic residues" evidence="1">
    <location>
        <begin position="890"/>
        <end position="907"/>
    </location>
</feature>
<comment type="caution">
    <text evidence="2">The sequence shown here is derived from an EMBL/GenBank/DDBJ whole genome shotgun (WGS) entry which is preliminary data.</text>
</comment>
<dbReference type="PANTHER" id="PTHR21575">
    <property type="entry name" value="PROTEIN HID1"/>
    <property type="match status" value="1"/>
</dbReference>
<dbReference type="EMBL" id="CALTRL010000666">
    <property type="protein sequence ID" value="CAH7669183.1"/>
    <property type="molecule type" value="Genomic_DNA"/>
</dbReference>
<feature type="region of interest" description="Disordered" evidence="1">
    <location>
        <begin position="844"/>
        <end position="937"/>
    </location>
</feature>
<accession>A0AAV0ALV3</accession>
<reference evidence="2" key="1">
    <citation type="submission" date="2022-06" db="EMBL/GenBank/DDBJ databases">
        <authorList>
            <consortium name="SYNGENTA / RWTH Aachen University"/>
        </authorList>
    </citation>
    <scope>NUCLEOTIDE SEQUENCE</scope>
</reference>
<keyword evidence="3" id="KW-1185">Reference proteome</keyword>